<evidence type="ECO:0000256" key="2">
    <source>
        <dbReference type="ARBA" id="ARBA00007815"/>
    </source>
</evidence>
<dbReference type="Gene3D" id="1.10.10.10">
    <property type="entry name" value="Winged helix-like DNA-binding domain superfamily/Winged helix DNA-binding domain"/>
    <property type="match status" value="1"/>
</dbReference>
<dbReference type="GO" id="GO:0005662">
    <property type="term" value="C:DNA replication factor A complex"/>
    <property type="evidence" value="ECO:0007669"/>
    <property type="project" value="TreeGrafter"/>
</dbReference>
<dbReference type="InterPro" id="IPR014892">
    <property type="entry name" value="RPA_C"/>
</dbReference>
<comment type="caution">
    <text evidence="6">The sequence shown here is derived from an EMBL/GenBank/DDBJ whole genome shotgun (WGS) entry which is preliminary data.</text>
</comment>
<dbReference type="GO" id="GO:0000781">
    <property type="term" value="C:chromosome, telomeric region"/>
    <property type="evidence" value="ECO:0007669"/>
    <property type="project" value="TreeGrafter"/>
</dbReference>
<dbReference type="InterPro" id="IPR012340">
    <property type="entry name" value="NA-bd_OB-fold"/>
</dbReference>
<keyword evidence="4" id="KW-0539">Nucleus</keyword>
<evidence type="ECO:0000256" key="4">
    <source>
        <dbReference type="ARBA" id="ARBA00023242"/>
    </source>
</evidence>
<sequence>MSNFNKQYNTSGQGYIPDSFSSEGGAVKKIANHTLRPVTIKQLLQVAQTQSDGDFKIDDRDLGQITFIATVRGINRQSTQHTYTVEDGTGTIEAKKFPTDDDENAEANPVLFSVNLHTIRPVEDSNELIHHLAEVMYVHCALTRPKINAMNADSNSAMGGAHMNYNSNFSSHSMAAAGSAPAASRSLTSKDIPEQIAQMIQGHPGKASGMGVPRREIQARFASVLGNAESVNAMINSMIAEGLLYTTDDDDHVCTAF</sequence>
<reference evidence="6" key="1">
    <citation type="journal article" date="2020" name="Fungal Divers.">
        <title>Resolving the Mortierellaceae phylogeny through synthesis of multi-gene phylogenetics and phylogenomics.</title>
        <authorList>
            <person name="Vandepol N."/>
            <person name="Liber J."/>
            <person name="Desiro A."/>
            <person name="Na H."/>
            <person name="Kennedy M."/>
            <person name="Barry K."/>
            <person name="Grigoriev I.V."/>
            <person name="Miller A.N."/>
            <person name="O'Donnell K."/>
            <person name="Stajich J.E."/>
            <person name="Bonito G."/>
        </authorList>
    </citation>
    <scope>NUCLEOTIDE SEQUENCE</scope>
    <source>
        <strain evidence="6">KOD948</strain>
    </source>
</reference>
<accession>A0A9P6QIW0</accession>
<evidence type="ECO:0000256" key="1">
    <source>
        <dbReference type="ARBA" id="ARBA00004123"/>
    </source>
</evidence>
<dbReference type="AlphaFoldDB" id="A0A9P6QIW0"/>
<dbReference type="SUPFAM" id="SSF50249">
    <property type="entry name" value="Nucleic acid-binding proteins"/>
    <property type="match status" value="1"/>
</dbReference>
<dbReference type="InterPro" id="IPR040260">
    <property type="entry name" value="RFA2-like"/>
</dbReference>
<evidence type="ECO:0000259" key="5">
    <source>
        <dbReference type="Pfam" id="PF08784"/>
    </source>
</evidence>
<dbReference type="Proteomes" id="UP000726737">
    <property type="component" value="Unassembled WGS sequence"/>
</dbReference>
<dbReference type="EMBL" id="JAAAJA010000002">
    <property type="protein sequence ID" value="KAG0267604.1"/>
    <property type="molecule type" value="Genomic_DNA"/>
</dbReference>
<keyword evidence="3" id="KW-0238">DNA-binding</keyword>
<dbReference type="GO" id="GO:0000724">
    <property type="term" value="P:double-strand break repair via homologous recombination"/>
    <property type="evidence" value="ECO:0007669"/>
    <property type="project" value="TreeGrafter"/>
</dbReference>
<gene>
    <name evidence="6" type="primary">RFA2</name>
    <name evidence="6" type="ORF">BG011_002912</name>
</gene>
<comment type="similarity">
    <text evidence="2">Belongs to the replication factor A protein 2 family.</text>
</comment>
<evidence type="ECO:0000313" key="6">
    <source>
        <dbReference type="EMBL" id="KAG0267604.1"/>
    </source>
</evidence>
<dbReference type="GO" id="GO:0003697">
    <property type="term" value="F:single-stranded DNA binding"/>
    <property type="evidence" value="ECO:0007669"/>
    <property type="project" value="TreeGrafter"/>
</dbReference>
<dbReference type="InterPro" id="IPR036388">
    <property type="entry name" value="WH-like_DNA-bd_sf"/>
</dbReference>
<evidence type="ECO:0000313" key="7">
    <source>
        <dbReference type="Proteomes" id="UP000726737"/>
    </source>
</evidence>
<dbReference type="Gene3D" id="2.40.50.140">
    <property type="entry name" value="Nucleic acid-binding proteins"/>
    <property type="match status" value="1"/>
</dbReference>
<dbReference type="GO" id="GO:0006289">
    <property type="term" value="P:nucleotide-excision repair"/>
    <property type="evidence" value="ECO:0007669"/>
    <property type="project" value="TreeGrafter"/>
</dbReference>
<dbReference type="PANTHER" id="PTHR13989">
    <property type="entry name" value="REPLICATION PROTEIN A-RELATED"/>
    <property type="match status" value="1"/>
</dbReference>
<dbReference type="GO" id="GO:0006260">
    <property type="term" value="P:DNA replication"/>
    <property type="evidence" value="ECO:0007669"/>
    <property type="project" value="TreeGrafter"/>
</dbReference>
<dbReference type="GO" id="GO:0035861">
    <property type="term" value="C:site of double-strand break"/>
    <property type="evidence" value="ECO:0007669"/>
    <property type="project" value="TreeGrafter"/>
</dbReference>
<dbReference type="OrthoDB" id="25571at2759"/>
<proteinExistence type="inferred from homology"/>
<protein>
    <submittedName>
        <fullName evidence="6">Replication factor A protein 2</fullName>
    </submittedName>
</protein>
<evidence type="ECO:0000256" key="3">
    <source>
        <dbReference type="ARBA" id="ARBA00023125"/>
    </source>
</evidence>
<comment type="subcellular location">
    <subcellularLocation>
        <location evidence="1">Nucleus</location>
    </subcellularLocation>
</comment>
<dbReference type="PANTHER" id="PTHR13989:SF16">
    <property type="entry name" value="REPLICATION PROTEIN A2"/>
    <property type="match status" value="1"/>
</dbReference>
<dbReference type="Pfam" id="PF08784">
    <property type="entry name" value="RPA_C"/>
    <property type="match status" value="1"/>
</dbReference>
<organism evidence="6 7">
    <name type="scientific">Mortierella polycephala</name>
    <dbReference type="NCBI Taxonomy" id="41804"/>
    <lineage>
        <taxon>Eukaryota</taxon>
        <taxon>Fungi</taxon>
        <taxon>Fungi incertae sedis</taxon>
        <taxon>Mucoromycota</taxon>
        <taxon>Mortierellomycotina</taxon>
        <taxon>Mortierellomycetes</taxon>
        <taxon>Mortierellales</taxon>
        <taxon>Mortierellaceae</taxon>
        <taxon>Mortierella</taxon>
    </lineage>
</organism>
<feature type="domain" description="Replication protein A C-terminal" evidence="5">
    <location>
        <begin position="142"/>
        <end position="251"/>
    </location>
</feature>
<keyword evidence="7" id="KW-1185">Reference proteome</keyword>
<name>A0A9P6QIW0_9FUNG</name>